<feature type="disulfide bond" evidence="2">
    <location>
        <begin position="25"/>
        <end position="35"/>
    </location>
</feature>
<dbReference type="Pfam" id="PF00530">
    <property type="entry name" value="SRCR"/>
    <property type="match status" value="1"/>
</dbReference>
<dbReference type="Gene3D" id="3.10.250.10">
    <property type="entry name" value="SRCR-like domain"/>
    <property type="match status" value="1"/>
</dbReference>
<feature type="domain" description="SRCR" evidence="3">
    <location>
        <begin position="1"/>
        <end position="56"/>
    </location>
</feature>
<feature type="non-terminal residue" evidence="4">
    <location>
        <position position="88"/>
    </location>
</feature>
<name>A0AA35RHU3_GEOBA</name>
<dbReference type="PROSITE" id="PS50287">
    <property type="entry name" value="SRCR_2"/>
    <property type="match status" value="1"/>
</dbReference>
<dbReference type="AlphaFoldDB" id="A0AA35RHU3"/>
<dbReference type="SUPFAM" id="SSF56487">
    <property type="entry name" value="SRCR-like"/>
    <property type="match status" value="1"/>
</dbReference>
<gene>
    <name evidence="4" type="ORF">GBAR_LOCUS6956</name>
</gene>
<dbReference type="GO" id="GO:0016020">
    <property type="term" value="C:membrane"/>
    <property type="evidence" value="ECO:0007669"/>
    <property type="project" value="InterPro"/>
</dbReference>
<keyword evidence="5" id="KW-1185">Reference proteome</keyword>
<proteinExistence type="predicted"/>
<evidence type="ECO:0000313" key="5">
    <source>
        <dbReference type="Proteomes" id="UP001174909"/>
    </source>
</evidence>
<evidence type="ECO:0000313" key="4">
    <source>
        <dbReference type="EMBL" id="CAI8010581.1"/>
    </source>
</evidence>
<dbReference type="InterPro" id="IPR001190">
    <property type="entry name" value="SRCR"/>
</dbReference>
<dbReference type="Proteomes" id="UP001174909">
    <property type="component" value="Unassembled WGS sequence"/>
</dbReference>
<accession>A0AA35RHU3</accession>
<evidence type="ECO:0000256" key="1">
    <source>
        <dbReference type="ARBA" id="ARBA00023157"/>
    </source>
</evidence>
<reference evidence="4" key="1">
    <citation type="submission" date="2023-03" db="EMBL/GenBank/DDBJ databases">
        <authorList>
            <person name="Steffen K."/>
            <person name="Cardenas P."/>
        </authorList>
    </citation>
    <scope>NUCLEOTIDE SEQUENCE</scope>
</reference>
<dbReference type="InterPro" id="IPR036772">
    <property type="entry name" value="SRCR-like_dom_sf"/>
</dbReference>
<keyword evidence="1 2" id="KW-1015">Disulfide bond</keyword>
<evidence type="ECO:0000256" key="2">
    <source>
        <dbReference type="PROSITE-ProRule" id="PRU00196"/>
    </source>
</evidence>
<keyword evidence="4" id="KW-0675">Receptor</keyword>
<comment type="caution">
    <text evidence="4">The sequence shown here is derived from an EMBL/GenBank/DDBJ whole genome shotgun (WGS) entry which is preliminary data.</text>
</comment>
<organism evidence="4 5">
    <name type="scientific">Geodia barretti</name>
    <name type="common">Barrett's horny sponge</name>
    <dbReference type="NCBI Taxonomy" id="519541"/>
    <lineage>
        <taxon>Eukaryota</taxon>
        <taxon>Metazoa</taxon>
        <taxon>Porifera</taxon>
        <taxon>Demospongiae</taxon>
        <taxon>Heteroscleromorpha</taxon>
        <taxon>Tetractinellida</taxon>
        <taxon>Astrophorina</taxon>
        <taxon>Geodiidae</taxon>
        <taxon>Geodia</taxon>
    </lineage>
</organism>
<evidence type="ECO:0000259" key="3">
    <source>
        <dbReference type="PROSITE" id="PS50287"/>
    </source>
</evidence>
<comment type="caution">
    <text evidence="2">Lacks conserved residue(s) required for the propagation of feature annotation.</text>
</comment>
<dbReference type="EMBL" id="CASHTH010001045">
    <property type="protein sequence ID" value="CAI8010581.1"/>
    <property type="molecule type" value="Genomic_DNA"/>
</dbReference>
<feature type="non-terminal residue" evidence="4">
    <location>
        <position position="1"/>
    </location>
</feature>
<protein>
    <submittedName>
        <fullName evidence="4">Soluble scavenger receptor cysteine-rich domain-containing protein SSC5D</fullName>
    </submittedName>
</protein>
<sequence length="88" mass="9852">AITSFHYHFDTNINQVHYWLDDIQCTGQENCLMDCEHERLGVHNCAQHEIAAVMCNGTEQVYTVNTLPAAGQHMVHSTGPQQIGSVLK</sequence>